<organism evidence="10 11">
    <name type="scientific">Isosphaera pallida (strain ATCC 43644 / DSM 9630 / IS1B)</name>
    <dbReference type="NCBI Taxonomy" id="575540"/>
    <lineage>
        <taxon>Bacteria</taxon>
        <taxon>Pseudomonadati</taxon>
        <taxon>Planctomycetota</taxon>
        <taxon>Planctomycetia</taxon>
        <taxon>Isosphaerales</taxon>
        <taxon>Isosphaeraceae</taxon>
        <taxon>Isosphaera</taxon>
    </lineage>
</organism>
<keyword evidence="2" id="KW-0067">ATP-binding</keyword>
<reference key="1">
    <citation type="submission" date="2010-11" db="EMBL/GenBank/DDBJ databases">
        <title>The complete sequence of chromosome of Isophaera pallida ATCC 43644.</title>
        <authorList>
            <consortium name="US DOE Joint Genome Institute (JGI-PGF)"/>
            <person name="Lucas S."/>
            <person name="Copeland A."/>
            <person name="Lapidus A."/>
            <person name="Bruce D."/>
            <person name="Goodwin L."/>
            <person name="Pitluck S."/>
            <person name="Kyrpides N."/>
            <person name="Mavromatis K."/>
            <person name="Pagani I."/>
            <person name="Ivanova N."/>
            <person name="Saunders E."/>
            <person name="Brettin T."/>
            <person name="Detter J.C."/>
            <person name="Han C."/>
            <person name="Tapia R."/>
            <person name="Land M."/>
            <person name="Hauser L."/>
            <person name="Markowitz V."/>
            <person name="Cheng J.-F."/>
            <person name="Hugenholtz P."/>
            <person name="Woyke T."/>
            <person name="Wu D."/>
            <person name="Eisen J.A."/>
        </authorList>
    </citation>
    <scope>NUCLEOTIDE SEQUENCE</scope>
    <source>
        <strain>ATCC 43644</strain>
    </source>
</reference>
<dbReference type="GO" id="GO:0000160">
    <property type="term" value="P:phosphorelay signal transduction system"/>
    <property type="evidence" value="ECO:0007669"/>
    <property type="project" value="InterPro"/>
</dbReference>
<dbReference type="PROSITE" id="PS00688">
    <property type="entry name" value="SIGMA54_INTERACT_3"/>
    <property type="match status" value="1"/>
</dbReference>
<dbReference type="InterPro" id="IPR003593">
    <property type="entry name" value="AAA+_ATPase"/>
</dbReference>
<evidence type="ECO:0000256" key="5">
    <source>
        <dbReference type="ARBA" id="ARBA00023163"/>
    </source>
</evidence>
<dbReference type="GO" id="GO:0043565">
    <property type="term" value="F:sequence-specific DNA binding"/>
    <property type="evidence" value="ECO:0007669"/>
    <property type="project" value="InterPro"/>
</dbReference>
<dbReference type="Pfam" id="PF25601">
    <property type="entry name" value="AAA_lid_14"/>
    <property type="match status" value="1"/>
</dbReference>
<keyword evidence="6" id="KW-0597">Phosphoprotein</keyword>
<keyword evidence="1" id="KW-0547">Nucleotide-binding</keyword>
<dbReference type="OrthoDB" id="9771372at2"/>
<dbReference type="FunFam" id="3.40.50.300:FF:000006">
    <property type="entry name" value="DNA-binding transcriptional regulator NtrC"/>
    <property type="match status" value="1"/>
</dbReference>
<dbReference type="SUPFAM" id="SSF52172">
    <property type="entry name" value="CheY-like"/>
    <property type="match status" value="1"/>
</dbReference>
<dbReference type="RefSeq" id="WP_013565450.1">
    <property type="nucleotide sequence ID" value="NC_014962.1"/>
</dbReference>
<dbReference type="InterPro" id="IPR001789">
    <property type="entry name" value="Sig_transdc_resp-reg_receiver"/>
</dbReference>
<dbReference type="AlphaFoldDB" id="E8QZ20"/>
<dbReference type="Gene3D" id="3.40.50.300">
    <property type="entry name" value="P-loop containing nucleotide triphosphate hydrolases"/>
    <property type="match status" value="1"/>
</dbReference>
<dbReference type="STRING" id="575540.Isop_2592"/>
<dbReference type="Gene3D" id="1.10.10.60">
    <property type="entry name" value="Homeodomain-like"/>
    <property type="match status" value="1"/>
</dbReference>
<dbReference type="Gene3D" id="3.40.50.2300">
    <property type="match status" value="1"/>
</dbReference>
<dbReference type="SUPFAM" id="SSF46689">
    <property type="entry name" value="Homeodomain-like"/>
    <property type="match status" value="1"/>
</dbReference>
<dbReference type="InterPro" id="IPR002078">
    <property type="entry name" value="Sigma_54_int"/>
</dbReference>
<evidence type="ECO:0000256" key="1">
    <source>
        <dbReference type="ARBA" id="ARBA00022741"/>
    </source>
</evidence>
<dbReference type="GO" id="GO:0005524">
    <property type="term" value="F:ATP binding"/>
    <property type="evidence" value="ECO:0007669"/>
    <property type="project" value="UniProtKB-KW"/>
</dbReference>
<dbReference type="SUPFAM" id="SSF52540">
    <property type="entry name" value="P-loop containing nucleoside triphosphate hydrolases"/>
    <property type="match status" value="1"/>
</dbReference>
<dbReference type="HOGENOM" id="CLU_000445_0_6_0"/>
<dbReference type="InParanoid" id="E8QZ20"/>
<feature type="compositionally biased region" description="Low complexity" evidence="7">
    <location>
        <begin position="418"/>
        <end position="432"/>
    </location>
</feature>
<dbReference type="KEGG" id="ipa:Isop_2592"/>
<dbReference type="InterPro" id="IPR027417">
    <property type="entry name" value="P-loop_NTPase"/>
</dbReference>
<dbReference type="InterPro" id="IPR002197">
    <property type="entry name" value="HTH_Fis"/>
</dbReference>
<reference evidence="10 11" key="2">
    <citation type="journal article" date="2011" name="Stand. Genomic Sci.">
        <title>Complete genome sequence of Isosphaera pallida type strain (IS1B).</title>
        <authorList>
            <consortium name="US DOE Joint Genome Institute (JGI-PGF)"/>
            <person name="Goker M."/>
            <person name="Cleland D."/>
            <person name="Saunders E."/>
            <person name="Lapidus A."/>
            <person name="Nolan M."/>
            <person name="Lucas S."/>
            <person name="Hammon N."/>
            <person name="Deshpande S."/>
            <person name="Cheng J.F."/>
            <person name="Tapia R."/>
            <person name="Han C."/>
            <person name="Goodwin L."/>
            <person name="Pitluck S."/>
            <person name="Liolios K."/>
            <person name="Pagani I."/>
            <person name="Ivanova N."/>
            <person name="Mavromatis K."/>
            <person name="Pati A."/>
            <person name="Chen A."/>
            <person name="Palaniappan K."/>
            <person name="Land M."/>
            <person name="Hauser L."/>
            <person name="Chang Y.J."/>
            <person name="Jeffries C.D."/>
            <person name="Detter J.C."/>
            <person name="Beck B."/>
            <person name="Woyke T."/>
            <person name="Bristow J."/>
            <person name="Eisen J.A."/>
            <person name="Markowitz V."/>
            <person name="Hugenholtz P."/>
            <person name="Kyrpides N.C."/>
            <person name="Klenk H.P."/>
        </authorList>
    </citation>
    <scope>NUCLEOTIDE SEQUENCE [LARGE SCALE GENOMIC DNA]</scope>
    <source>
        <strain evidence="11">ATCC 43644 / DSM 9630 / IS1B</strain>
    </source>
</reference>
<evidence type="ECO:0000259" key="8">
    <source>
        <dbReference type="PROSITE" id="PS50045"/>
    </source>
</evidence>
<dbReference type="PROSITE" id="PS50045">
    <property type="entry name" value="SIGMA54_INTERACT_4"/>
    <property type="match status" value="1"/>
</dbReference>
<evidence type="ECO:0000256" key="6">
    <source>
        <dbReference type="PROSITE-ProRule" id="PRU00169"/>
    </source>
</evidence>
<dbReference type="InterPro" id="IPR011006">
    <property type="entry name" value="CheY-like_superfamily"/>
</dbReference>
<dbReference type="PRINTS" id="PR01590">
    <property type="entry name" value="HTHFIS"/>
</dbReference>
<keyword evidence="11" id="KW-1185">Reference proteome</keyword>
<dbReference type="PANTHER" id="PTHR32071">
    <property type="entry name" value="TRANSCRIPTIONAL REGULATORY PROTEIN"/>
    <property type="match status" value="1"/>
</dbReference>
<feature type="domain" description="Sigma-54 factor interaction" evidence="8">
    <location>
        <begin position="164"/>
        <end position="394"/>
    </location>
</feature>
<dbReference type="Pfam" id="PF00072">
    <property type="entry name" value="Response_reg"/>
    <property type="match status" value="1"/>
</dbReference>
<feature type="modified residue" description="4-aspartylphosphate" evidence="6">
    <location>
        <position position="58"/>
    </location>
</feature>
<dbReference type="InterPro" id="IPR009057">
    <property type="entry name" value="Homeodomain-like_sf"/>
</dbReference>
<sequence>MSASATSPAVLIADDDEALLEVVSGWFRRWRFRPSLARNRAEVMEQVERERPQVVLLDVKLGTDDGVEILGELRARLPDLVIVLTTAFGTIDHAVRAMQMGARDYLTKPIESERLKTLLQEVVEEIGSRAGVGGLGGTEASAEAMEGRSANDLELAEAQAAQVLLGAHPIMVDLRRTIARVAASDAEVLIMGESGTGKELVARLIHQLSPHREGPYIAVNMAALPAHLAESQLFGFVKGSFTDAYRDQVGYCEAASNGTLFLDEIGEMPLEIQAKLLRFLEDRTIQRIGERTNRTVSTRVVSATHRDLAELVREGKFRQDLYYRLNVVPITVPSLRQHPQDIPDLARVFLRRQLERNPNSPVRDFTPEALRCLTEYDWPGNVRELEHVIHRLVILGRRAAISREELPPEILRHASPLTPSGGMTASTTPTTFPASTTIREATRQLLIETLRVTNGNVNEAARRLGRSRAWVYDQVRKYGIDLANL</sequence>
<dbReference type="SMART" id="SM00382">
    <property type="entry name" value="AAA"/>
    <property type="match status" value="1"/>
</dbReference>
<dbReference type="eggNOG" id="COG2204">
    <property type="taxonomic scope" value="Bacteria"/>
</dbReference>
<dbReference type="PROSITE" id="PS50110">
    <property type="entry name" value="RESPONSE_REGULATORY"/>
    <property type="match status" value="1"/>
</dbReference>
<evidence type="ECO:0000313" key="10">
    <source>
        <dbReference type="EMBL" id="ADV63162.1"/>
    </source>
</evidence>
<dbReference type="Pfam" id="PF00158">
    <property type="entry name" value="Sigma54_activat"/>
    <property type="match status" value="1"/>
</dbReference>
<evidence type="ECO:0000256" key="3">
    <source>
        <dbReference type="ARBA" id="ARBA00023015"/>
    </source>
</evidence>
<dbReference type="Pfam" id="PF02954">
    <property type="entry name" value="HTH_8"/>
    <property type="match status" value="1"/>
</dbReference>
<dbReference type="InterPro" id="IPR025662">
    <property type="entry name" value="Sigma_54_int_dom_ATP-bd_1"/>
</dbReference>
<evidence type="ECO:0000256" key="2">
    <source>
        <dbReference type="ARBA" id="ARBA00022840"/>
    </source>
</evidence>
<evidence type="ECO:0000313" key="11">
    <source>
        <dbReference type="Proteomes" id="UP000008631"/>
    </source>
</evidence>
<gene>
    <name evidence="10" type="ordered locus">Isop_2592</name>
</gene>
<feature type="region of interest" description="Disordered" evidence="7">
    <location>
        <begin position="413"/>
        <end position="432"/>
    </location>
</feature>
<keyword evidence="5" id="KW-0804">Transcription</keyword>
<keyword evidence="3" id="KW-0805">Transcription regulation</keyword>
<dbReference type="CDD" id="cd00009">
    <property type="entry name" value="AAA"/>
    <property type="match status" value="1"/>
</dbReference>
<proteinExistence type="predicted"/>
<dbReference type="Proteomes" id="UP000008631">
    <property type="component" value="Chromosome"/>
</dbReference>
<feature type="domain" description="Response regulatory" evidence="9">
    <location>
        <begin position="9"/>
        <end position="123"/>
    </location>
</feature>
<accession>E8QZ20</accession>
<dbReference type="InterPro" id="IPR025944">
    <property type="entry name" value="Sigma_54_int_dom_CS"/>
</dbReference>
<dbReference type="PANTHER" id="PTHR32071:SF117">
    <property type="entry name" value="PTS-DEPENDENT DIHYDROXYACETONE KINASE OPERON REGULATORY PROTEIN-RELATED"/>
    <property type="match status" value="1"/>
</dbReference>
<dbReference type="SMART" id="SM00448">
    <property type="entry name" value="REC"/>
    <property type="match status" value="1"/>
</dbReference>
<dbReference type="Gene3D" id="1.10.8.60">
    <property type="match status" value="1"/>
</dbReference>
<evidence type="ECO:0000259" key="9">
    <source>
        <dbReference type="PROSITE" id="PS50110"/>
    </source>
</evidence>
<name>E8QZ20_ISOPI</name>
<dbReference type="GO" id="GO:0006355">
    <property type="term" value="P:regulation of DNA-templated transcription"/>
    <property type="evidence" value="ECO:0007669"/>
    <property type="project" value="InterPro"/>
</dbReference>
<evidence type="ECO:0000256" key="4">
    <source>
        <dbReference type="ARBA" id="ARBA00023125"/>
    </source>
</evidence>
<dbReference type="EMBL" id="CP002353">
    <property type="protein sequence ID" value="ADV63162.1"/>
    <property type="molecule type" value="Genomic_DNA"/>
</dbReference>
<keyword evidence="4" id="KW-0238">DNA-binding</keyword>
<protein>
    <submittedName>
        <fullName evidence="10">Two component, sigma54 specific, transcriptional regulator, Fis family</fullName>
    </submittedName>
</protein>
<evidence type="ECO:0000256" key="7">
    <source>
        <dbReference type="SAM" id="MobiDB-lite"/>
    </source>
</evidence>
<dbReference type="InterPro" id="IPR058031">
    <property type="entry name" value="AAA_lid_NorR"/>
</dbReference>
<dbReference type="PROSITE" id="PS00675">
    <property type="entry name" value="SIGMA54_INTERACT_1"/>
    <property type="match status" value="1"/>
</dbReference>